<dbReference type="InterPro" id="IPR053184">
    <property type="entry name" value="FeoA-like"/>
</dbReference>
<name>A0A1M7F7U5_9FIRM</name>
<keyword evidence="1" id="KW-0408">Iron</keyword>
<dbReference type="Pfam" id="PF04023">
    <property type="entry name" value="FeoA"/>
    <property type="match status" value="1"/>
</dbReference>
<dbReference type="PANTHER" id="PTHR43151:SF1">
    <property type="entry name" value="SSR2333 PROTEIN"/>
    <property type="match status" value="1"/>
</dbReference>
<dbReference type="PANTHER" id="PTHR43151">
    <property type="entry name" value="FEOA FAMILY PROTEIN"/>
    <property type="match status" value="1"/>
</dbReference>
<evidence type="ECO:0000256" key="1">
    <source>
        <dbReference type="ARBA" id="ARBA00023004"/>
    </source>
</evidence>
<reference evidence="3 4" key="1">
    <citation type="submission" date="2016-11" db="EMBL/GenBank/DDBJ databases">
        <authorList>
            <person name="Jaros S."/>
            <person name="Januszkiewicz K."/>
            <person name="Wedrychowicz H."/>
        </authorList>
    </citation>
    <scope>NUCLEOTIDE SEQUENCE [LARGE SCALE GENOMIC DNA]</scope>
    <source>
        <strain evidence="3 4">DSM 15930</strain>
    </source>
</reference>
<dbReference type="EMBL" id="FRCP01000005">
    <property type="protein sequence ID" value="SHM00045.1"/>
    <property type="molecule type" value="Genomic_DNA"/>
</dbReference>
<proteinExistence type="predicted"/>
<dbReference type="SMART" id="SM00899">
    <property type="entry name" value="FeoA"/>
    <property type="match status" value="1"/>
</dbReference>
<protein>
    <submittedName>
        <fullName evidence="3">Fe2+ transport system protein FeoA</fullName>
    </submittedName>
</protein>
<dbReference type="AlphaFoldDB" id="A0A1M7F7U5"/>
<dbReference type="InterPro" id="IPR007167">
    <property type="entry name" value="Fe-transptr_FeoA-like"/>
</dbReference>
<evidence type="ECO:0000259" key="2">
    <source>
        <dbReference type="SMART" id="SM00899"/>
    </source>
</evidence>
<dbReference type="InterPro" id="IPR038157">
    <property type="entry name" value="FeoA_core_dom"/>
</dbReference>
<keyword evidence="4" id="KW-1185">Reference proteome</keyword>
<dbReference type="GO" id="GO:0046914">
    <property type="term" value="F:transition metal ion binding"/>
    <property type="evidence" value="ECO:0007669"/>
    <property type="project" value="InterPro"/>
</dbReference>
<evidence type="ECO:0000313" key="3">
    <source>
        <dbReference type="EMBL" id="SHM00045.1"/>
    </source>
</evidence>
<feature type="domain" description="Ferrous iron transporter FeoA-like" evidence="2">
    <location>
        <begin position="55"/>
        <end position="123"/>
    </location>
</feature>
<evidence type="ECO:0000313" key="4">
    <source>
        <dbReference type="Proteomes" id="UP000184038"/>
    </source>
</evidence>
<dbReference type="Gene3D" id="2.30.30.90">
    <property type="match status" value="1"/>
</dbReference>
<gene>
    <name evidence="3" type="ORF">SAMN02746066_00462</name>
</gene>
<dbReference type="STRING" id="1120996.SAMN02746066_00462"/>
<sequence length="123" mass="14142">MQRVYTLNIFRNLSKSLQKVIDIEYQLEYTNHINVNENHYQNLMLINLKKEDESMPLTMIEPGEEKVIKKVGGKEETKRFLESLGFVMGGMVTIISKIQGNVIVNVKDSRVAIGEDMARKILV</sequence>
<dbReference type="Proteomes" id="UP000184038">
    <property type="component" value="Unassembled WGS sequence"/>
</dbReference>
<dbReference type="InterPro" id="IPR008988">
    <property type="entry name" value="Transcriptional_repressor_C"/>
</dbReference>
<organism evidence="3 4">
    <name type="scientific">Anaerosporobacter mobilis DSM 15930</name>
    <dbReference type="NCBI Taxonomy" id="1120996"/>
    <lineage>
        <taxon>Bacteria</taxon>
        <taxon>Bacillati</taxon>
        <taxon>Bacillota</taxon>
        <taxon>Clostridia</taxon>
        <taxon>Lachnospirales</taxon>
        <taxon>Lachnospiraceae</taxon>
        <taxon>Anaerosporobacter</taxon>
    </lineage>
</organism>
<dbReference type="SUPFAM" id="SSF50037">
    <property type="entry name" value="C-terminal domain of transcriptional repressors"/>
    <property type="match status" value="1"/>
</dbReference>
<accession>A0A1M7F7U5</accession>